<dbReference type="AlphaFoldDB" id="A0A7X2MRR6"/>
<accession>A0A7X2MRR6</accession>
<organism evidence="2 3">
    <name type="scientific">Enterobacter agglomerans</name>
    <name type="common">Erwinia herbicola</name>
    <name type="synonym">Pantoea agglomerans</name>
    <dbReference type="NCBI Taxonomy" id="549"/>
    <lineage>
        <taxon>Bacteria</taxon>
        <taxon>Pseudomonadati</taxon>
        <taxon>Pseudomonadota</taxon>
        <taxon>Gammaproteobacteria</taxon>
        <taxon>Enterobacterales</taxon>
        <taxon>Erwiniaceae</taxon>
        <taxon>Pantoea</taxon>
        <taxon>Pantoea agglomerans group</taxon>
    </lineage>
</organism>
<feature type="domain" description="Acetophenone carboxylase-like C-terminal" evidence="1">
    <location>
        <begin position="5"/>
        <end position="55"/>
    </location>
</feature>
<evidence type="ECO:0000259" key="1">
    <source>
        <dbReference type="Pfam" id="PF19278"/>
    </source>
</evidence>
<feature type="non-terminal residue" evidence="2">
    <location>
        <position position="1"/>
    </location>
</feature>
<dbReference type="Pfam" id="PF19278">
    <property type="entry name" value="Hydant_A_C"/>
    <property type="match status" value="1"/>
</dbReference>
<name>A0A7X2MRR6_ENTAG</name>
<sequence>LKQTRAWIDGGWHQVDLVLRSALRAGHQLSGPVIIAQDDCTTCVPPGMGVTVDSFGNLLITANEA</sequence>
<dbReference type="Proteomes" id="UP000461948">
    <property type="component" value="Unassembled WGS sequence"/>
</dbReference>
<evidence type="ECO:0000313" key="3">
    <source>
        <dbReference type="Proteomes" id="UP000461948"/>
    </source>
</evidence>
<protein>
    <recommendedName>
        <fullName evidence="1">Acetophenone carboxylase-like C-terminal domain-containing protein</fullName>
    </recommendedName>
</protein>
<comment type="caution">
    <text evidence="2">The sequence shown here is derived from an EMBL/GenBank/DDBJ whole genome shotgun (WGS) entry which is preliminary data.</text>
</comment>
<reference evidence="2 3" key="1">
    <citation type="submission" date="2019-11" db="EMBL/GenBank/DDBJ databases">
        <title>Draft Genome Sequence of Plant Growth-Promoting Rhizosphere-Associated Bacteria.</title>
        <authorList>
            <person name="Vasilyev I.Y."/>
            <person name="Radchenko V."/>
            <person name="Ilnitskaya E.V."/>
        </authorList>
    </citation>
    <scope>NUCLEOTIDE SEQUENCE [LARGE SCALE GENOMIC DNA]</scope>
    <source>
        <strain evidence="2 3">VRA_MhP_f</strain>
    </source>
</reference>
<proteinExistence type="predicted"/>
<evidence type="ECO:0000313" key="2">
    <source>
        <dbReference type="EMBL" id="MSE18177.1"/>
    </source>
</evidence>
<dbReference type="InterPro" id="IPR049517">
    <property type="entry name" value="ACX-like_C"/>
</dbReference>
<gene>
    <name evidence="2" type="ORF">GKC49_24715</name>
</gene>
<dbReference type="EMBL" id="WKLC01001631">
    <property type="protein sequence ID" value="MSE18177.1"/>
    <property type="molecule type" value="Genomic_DNA"/>
</dbReference>